<evidence type="ECO:0000256" key="8">
    <source>
        <dbReference type="ARBA" id="ARBA00023014"/>
    </source>
</evidence>
<dbReference type="PRINTS" id="PR00406">
    <property type="entry name" value="CYTB5RDTASE"/>
</dbReference>
<dbReference type="InterPro" id="IPR012675">
    <property type="entry name" value="Beta-grasp_dom_sf"/>
</dbReference>
<comment type="cofactor">
    <cofactor evidence="1">
        <name>FAD</name>
        <dbReference type="ChEBI" id="CHEBI:57692"/>
    </cofactor>
</comment>
<dbReference type="Proteomes" id="UP000634476">
    <property type="component" value="Unassembled WGS sequence"/>
</dbReference>
<feature type="domain" description="FAD-binding FR-type" evidence="11">
    <location>
        <begin position="4"/>
        <end position="114"/>
    </location>
</feature>
<evidence type="ECO:0000256" key="7">
    <source>
        <dbReference type="ARBA" id="ARBA00023004"/>
    </source>
</evidence>
<dbReference type="EMBL" id="BOOK01000030">
    <property type="protein sequence ID" value="GII02115.1"/>
    <property type="molecule type" value="Genomic_DNA"/>
</dbReference>
<evidence type="ECO:0000313" key="13">
    <source>
        <dbReference type="Proteomes" id="UP000634476"/>
    </source>
</evidence>
<dbReference type="Gene3D" id="2.40.30.10">
    <property type="entry name" value="Translation factors"/>
    <property type="match status" value="1"/>
</dbReference>
<dbReference type="GO" id="GO:0051537">
    <property type="term" value="F:2 iron, 2 sulfur cluster binding"/>
    <property type="evidence" value="ECO:0007669"/>
    <property type="project" value="UniProtKB-KW"/>
</dbReference>
<sequence>MARPRFHRVRVESVTPVAADGSAVEVTCLVPDELTGAFAFTPGQHVTVRLPVDGRQIRRSYSLCSTPRELVSRGRLRLGVRVVPGGVFSTYAAGELAPGDRLELLSPVGTFGVRFDPARRRHYAAVAAGSGITPVLSLVATALETEPGSRFTVLYGNRAADSAMFTDELGDLKDRHPRRLHLVHLFSREQPRVGLPRGRLDRATLEGLFSRLLPPAEVDEWFVCGPAGMVDETRAALAGHGVDPAAIHTELFHPGGPARESRTDPAGGAASGAEASEVSVVMDGRVTSVPLEPGRTVLDAVIAARPDVPYSCQTGVCGTCRARVVEGRVRMARTWALSEQDRAAGDILTCQAVPLTARVRIDFDVL</sequence>
<dbReference type="InterPro" id="IPR001709">
    <property type="entry name" value="Flavoprot_Pyr_Nucl_cyt_Rdtase"/>
</dbReference>
<dbReference type="GO" id="GO:0050660">
    <property type="term" value="F:flavin adenine dinucleotide binding"/>
    <property type="evidence" value="ECO:0007669"/>
    <property type="project" value="TreeGrafter"/>
</dbReference>
<dbReference type="CDD" id="cd00207">
    <property type="entry name" value="fer2"/>
    <property type="match status" value="1"/>
</dbReference>
<proteinExistence type="predicted"/>
<dbReference type="PROSITE" id="PS00197">
    <property type="entry name" value="2FE2S_FER_1"/>
    <property type="match status" value="1"/>
</dbReference>
<dbReference type="InterPro" id="IPR050415">
    <property type="entry name" value="MRET"/>
</dbReference>
<gene>
    <name evidence="12" type="ORF">Pta02_41230</name>
</gene>
<keyword evidence="6" id="KW-0560">Oxidoreductase</keyword>
<dbReference type="Gene3D" id="3.40.50.80">
    <property type="entry name" value="Nucleotide-binding domain of ferredoxin-NADP reductase (FNR) module"/>
    <property type="match status" value="1"/>
</dbReference>
<protein>
    <submittedName>
        <fullName evidence="12">Phenylacetic acid degradation protein</fullName>
    </submittedName>
</protein>
<dbReference type="SUPFAM" id="SSF63380">
    <property type="entry name" value="Riboflavin synthase domain-like"/>
    <property type="match status" value="1"/>
</dbReference>
<dbReference type="SUPFAM" id="SSF54292">
    <property type="entry name" value="2Fe-2S ferredoxin-like"/>
    <property type="match status" value="1"/>
</dbReference>
<dbReference type="GO" id="GO:0016491">
    <property type="term" value="F:oxidoreductase activity"/>
    <property type="evidence" value="ECO:0007669"/>
    <property type="project" value="UniProtKB-KW"/>
</dbReference>
<feature type="region of interest" description="Disordered" evidence="9">
    <location>
        <begin position="252"/>
        <end position="276"/>
    </location>
</feature>
<comment type="caution">
    <text evidence="12">The sequence shown here is derived from an EMBL/GenBank/DDBJ whole genome shotgun (WGS) entry which is preliminary data.</text>
</comment>
<evidence type="ECO:0000256" key="1">
    <source>
        <dbReference type="ARBA" id="ARBA00001974"/>
    </source>
</evidence>
<keyword evidence="8" id="KW-0411">Iron-sulfur</keyword>
<dbReference type="Pfam" id="PF00111">
    <property type="entry name" value="Fer2"/>
    <property type="match status" value="1"/>
</dbReference>
<dbReference type="PANTHER" id="PTHR47354">
    <property type="entry name" value="NADH OXIDOREDUCTASE HCR"/>
    <property type="match status" value="1"/>
</dbReference>
<dbReference type="PROSITE" id="PS51085">
    <property type="entry name" value="2FE2S_FER_2"/>
    <property type="match status" value="1"/>
</dbReference>
<dbReference type="InterPro" id="IPR006058">
    <property type="entry name" value="2Fe2S_fd_BS"/>
</dbReference>
<dbReference type="Gene3D" id="3.10.20.30">
    <property type="match status" value="1"/>
</dbReference>
<dbReference type="RefSeq" id="WP_203876465.1">
    <property type="nucleotide sequence ID" value="NZ_BOOK01000030.1"/>
</dbReference>
<keyword evidence="3" id="KW-0001">2Fe-2S</keyword>
<name>A0A8J3T180_9ACTN</name>
<dbReference type="Pfam" id="PF00175">
    <property type="entry name" value="NAD_binding_1"/>
    <property type="match status" value="1"/>
</dbReference>
<evidence type="ECO:0000256" key="9">
    <source>
        <dbReference type="SAM" id="MobiDB-lite"/>
    </source>
</evidence>
<dbReference type="AlphaFoldDB" id="A0A8J3T180"/>
<evidence type="ECO:0000256" key="5">
    <source>
        <dbReference type="ARBA" id="ARBA00022827"/>
    </source>
</evidence>
<dbReference type="InterPro" id="IPR001433">
    <property type="entry name" value="OxRdtase_FAD/NAD-bd"/>
</dbReference>
<dbReference type="InterPro" id="IPR008333">
    <property type="entry name" value="Cbr1-like_FAD-bd_dom"/>
</dbReference>
<reference evidence="12" key="1">
    <citation type="submission" date="2021-01" db="EMBL/GenBank/DDBJ databases">
        <title>Whole genome shotgun sequence of Planobispora takensis NBRC 109077.</title>
        <authorList>
            <person name="Komaki H."/>
            <person name="Tamura T."/>
        </authorList>
    </citation>
    <scope>NUCLEOTIDE SEQUENCE</scope>
    <source>
        <strain evidence="12">NBRC 109077</strain>
    </source>
</reference>
<keyword evidence="4" id="KW-0479">Metal-binding</keyword>
<dbReference type="Pfam" id="PF00970">
    <property type="entry name" value="FAD_binding_6"/>
    <property type="match status" value="1"/>
</dbReference>
<dbReference type="InterPro" id="IPR039261">
    <property type="entry name" value="FNR_nucleotide-bd"/>
</dbReference>
<evidence type="ECO:0000256" key="6">
    <source>
        <dbReference type="ARBA" id="ARBA00023002"/>
    </source>
</evidence>
<evidence type="ECO:0000256" key="4">
    <source>
        <dbReference type="ARBA" id="ARBA00022723"/>
    </source>
</evidence>
<feature type="compositionally biased region" description="Low complexity" evidence="9">
    <location>
        <begin position="266"/>
        <end position="276"/>
    </location>
</feature>
<evidence type="ECO:0000259" key="10">
    <source>
        <dbReference type="PROSITE" id="PS51085"/>
    </source>
</evidence>
<feature type="domain" description="2Fe-2S ferredoxin-type" evidence="10">
    <location>
        <begin position="276"/>
        <end position="366"/>
    </location>
</feature>
<organism evidence="12 13">
    <name type="scientific">Planobispora takensis</name>
    <dbReference type="NCBI Taxonomy" id="1367882"/>
    <lineage>
        <taxon>Bacteria</taxon>
        <taxon>Bacillati</taxon>
        <taxon>Actinomycetota</taxon>
        <taxon>Actinomycetes</taxon>
        <taxon>Streptosporangiales</taxon>
        <taxon>Streptosporangiaceae</taxon>
        <taxon>Planobispora</taxon>
    </lineage>
</organism>
<dbReference type="InterPro" id="IPR036010">
    <property type="entry name" value="2Fe-2S_ferredoxin-like_sf"/>
</dbReference>
<evidence type="ECO:0000256" key="2">
    <source>
        <dbReference type="ARBA" id="ARBA00022630"/>
    </source>
</evidence>
<dbReference type="InterPro" id="IPR001041">
    <property type="entry name" value="2Fe-2S_ferredoxin-type"/>
</dbReference>
<dbReference type="CDD" id="cd06214">
    <property type="entry name" value="PA_degradation_oxidoreductase_like"/>
    <property type="match status" value="1"/>
</dbReference>
<dbReference type="PROSITE" id="PS51384">
    <property type="entry name" value="FAD_FR"/>
    <property type="match status" value="1"/>
</dbReference>
<keyword evidence="7" id="KW-0408">Iron</keyword>
<keyword evidence="2" id="KW-0285">Flavoprotein</keyword>
<keyword evidence="5" id="KW-0274">FAD</keyword>
<evidence type="ECO:0000256" key="3">
    <source>
        <dbReference type="ARBA" id="ARBA00022714"/>
    </source>
</evidence>
<evidence type="ECO:0000259" key="11">
    <source>
        <dbReference type="PROSITE" id="PS51384"/>
    </source>
</evidence>
<evidence type="ECO:0000313" key="12">
    <source>
        <dbReference type="EMBL" id="GII02115.1"/>
    </source>
</evidence>
<accession>A0A8J3T180</accession>
<keyword evidence="13" id="KW-1185">Reference proteome</keyword>
<dbReference type="InterPro" id="IPR017927">
    <property type="entry name" value="FAD-bd_FR_type"/>
</dbReference>
<dbReference type="GO" id="GO:0046872">
    <property type="term" value="F:metal ion binding"/>
    <property type="evidence" value="ECO:0007669"/>
    <property type="project" value="UniProtKB-KW"/>
</dbReference>
<dbReference type="InterPro" id="IPR017938">
    <property type="entry name" value="Riboflavin_synthase-like_b-brl"/>
</dbReference>
<dbReference type="SUPFAM" id="SSF52343">
    <property type="entry name" value="Ferredoxin reductase-like, C-terminal NADP-linked domain"/>
    <property type="match status" value="1"/>
</dbReference>
<dbReference type="PANTHER" id="PTHR47354:SF8">
    <property type="entry name" value="1,2-PHENYLACETYL-COA EPOXIDASE, SUBUNIT E"/>
    <property type="match status" value="1"/>
</dbReference>
<dbReference type="PRINTS" id="PR00371">
    <property type="entry name" value="FPNCR"/>
</dbReference>